<dbReference type="InterPro" id="IPR000340">
    <property type="entry name" value="Dual-sp_phosphatase_cat-dom"/>
</dbReference>
<dbReference type="GO" id="GO:0008330">
    <property type="term" value="F:protein tyrosine/threonine phosphatase activity"/>
    <property type="evidence" value="ECO:0007669"/>
    <property type="project" value="TreeGrafter"/>
</dbReference>
<evidence type="ECO:0000256" key="3">
    <source>
        <dbReference type="ARBA" id="ARBA00022801"/>
    </source>
</evidence>
<dbReference type="CDD" id="cd14498">
    <property type="entry name" value="DSP"/>
    <property type="match status" value="1"/>
</dbReference>
<gene>
    <name evidence="7" type="ORF">HK103_000111</name>
</gene>
<keyword evidence="3" id="KW-0378">Hydrolase</keyword>
<comment type="caution">
    <text evidence="7">The sequence shown here is derived from an EMBL/GenBank/DDBJ whole genome shotgun (WGS) entry which is preliminary data.</text>
</comment>
<dbReference type="PROSITE" id="PS50054">
    <property type="entry name" value="TYR_PHOSPHATASE_DUAL"/>
    <property type="match status" value="1"/>
</dbReference>
<dbReference type="InterPro" id="IPR016130">
    <property type="entry name" value="Tyr_Pase_AS"/>
</dbReference>
<sequence length="223" mass="24742">MQKKPKMMRSPLSIIVPETQIVQNLHQDYNTVSPYVNGPAEIVPGLYLGCGKVATDKAVLEKHNIQAIVNVAKELCLTPTSPNVSFFSVGFKPPPSNSCWLEQPHTPSTTESMASTKVNSPTTKSLICRYKFEWTHCQDILPVIEEAIGIIQKCQNENKTVLVHCQQGVSRSAALVIGYIMKTQKVTCQTAYDFVRKQAPKISPNVSLIAQLVAMEKLWDITN</sequence>
<evidence type="ECO:0000256" key="2">
    <source>
        <dbReference type="ARBA" id="ARBA00013064"/>
    </source>
</evidence>
<proteinExistence type="inferred from homology"/>
<dbReference type="GO" id="GO:0043409">
    <property type="term" value="P:negative regulation of MAPK cascade"/>
    <property type="evidence" value="ECO:0007669"/>
    <property type="project" value="TreeGrafter"/>
</dbReference>
<dbReference type="Proteomes" id="UP001210925">
    <property type="component" value="Unassembled WGS sequence"/>
</dbReference>
<reference evidence="7" key="1">
    <citation type="submission" date="2020-05" db="EMBL/GenBank/DDBJ databases">
        <title>Phylogenomic resolution of chytrid fungi.</title>
        <authorList>
            <person name="Stajich J.E."/>
            <person name="Amses K."/>
            <person name="Simmons R."/>
            <person name="Seto K."/>
            <person name="Myers J."/>
            <person name="Bonds A."/>
            <person name="Quandt C.A."/>
            <person name="Barry K."/>
            <person name="Liu P."/>
            <person name="Grigoriev I."/>
            <person name="Longcore J.E."/>
            <person name="James T.Y."/>
        </authorList>
    </citation>
    <scope>NUCLEOTIDE SEQUENCE</scope>
    <source>
        <strain evidence="7">PLAUS21</strain>
    </source>
</reference>
<dbReference type="Pfam" id="PF00782">
    <property type="entry name" value="DSPc"/>
    <property type="match status" value="1"/>
</dbReference>
<keyword evidence="8" id="KW-1185">Reference proteome</keyword>
<dbReference type="InterPro" id="IPR000387">
    <property type="entry name" value="Tyr_Pase_dom"/>
</dbReference>
<feature type="domain" description="Tyrosine specific protein phosphatases" evidence="6">
    <location>
        <begin position="138"/>
        <end position="200"/>
    </location>
</feature>
<comment type="similarity">
    <text evidence="1">Belongs to the protein-tyrosine phosphatase family. Non-receptor class dual specificity subfamily.</text>
</comment>
<dbReference type="GO" id="GO:0005737">
    <property type="term" value="C:cytoplasm"/>
    <property type="evidence" value="ECO:0007669"/>
    <property type="project" value="TreeGrafter"/>
</dbReference>
<evidence type="ECO:0000259" key="6">
    <source>
        <dbReference type="PROSITE" id="PS50056"/>
    </source>
</evidence>
<dbReference type="EC" id="3.1.3.48" evidence="2"/>
<evidence type="ECO:0000256" key="4">
    <source>
        <dbReference type="ARBA" id="ARBA00022912"/>
    </source>
</evidence>
<evidence type="ECO:0000313" key="7">
    <source>
        <dbReference type="EMBL" id="KAJ3262582.1"/>
    </source>
</evidence>
<accession>A0AAD5UPC6</accession>
<dbReference type="PANTHER" id="PTHR10159">
    <property type="entry name" value="DUAL SPECIFICITY PROTEIN PHOSPHATASE"/>
    <property type="match status" value="1"/>
</dbReference>
<dbReference type="PROSITE" id="PS00383">
    <property type="entry name" value="TYR_PHOSPHATASE_1"/>
    <property type="match status" value="1"/>
</dbReference>
<keyword evidence="4" id="KW-0904">Protein phosphatase</keyword>
<dbReference type="Gene3D" id="3.90.190.10">
    <property type="entry name" value="Protein tyrosine phosphatase superfamily"/>
    <property type="match status" value="1"/>
</dbReference>
<dbReference type="AlphaFoldDB" id="A0AAD5UPC6"/>
<dbReference type="GO" id="GO:0017017">
    <property type="term" value="F:MAP kinase tyrosine/serine/threonine phosphatase activity"/>
    <property type="evidence" value="ECO:0007669"/>
    <property type="project" value="TreeGrafter"/>
</dbReference>
<dbReference type="EMBL" id="JADGKB010000001">
    <property type="protein sequence ID" value="KAJ3262582.1"/>
    <property type="molecule type" value="Genomic_DNA"/>
</dbReference>
<evidence type="ECO:0000313" key="8">
    <source>
        <dbReference type="Proteomes" id="UP001210925"/>
    </source>
</evidence>
<feature type="domain" description="Tyrosine-protein phosphatase" evidence="5">
    <location>
        <begin position="38"/>
        <end position="221"/>
    </location>
</feature>
<dbReference type="SMART" id="SM00195">
    <property type="entry name" value="DSPc"/>
    <property type="match status" value="1"/>
</dbReference>
<name>A0AAD5UPC6_9FUNG</name>
<evidence type="ECO:0000256" key="1">
    <source>
        <dbReference type="ARBA" id="ARBA00008601"/>
    </source>
</evidence>
<dbReference type="SUPFAM" id="SSF52799">
    <property type="entry name" value="(Phosphotyrosine protein) phosphatases II"/>
    <property type="match status" value="1"/>
</dbReference>
<dbReference type="InterPro" id="IPR020422">
    <property type="entry name" value="TYR_PHOSPHATASE_DUAL_dom"/>
</dbReference>
<protein>
    <recommendedName>
        <fullName evidence="2">protein-tyrosine-phosphatase</fullName>
        <ecNumber evidence="2">3.1.3.48</ecNumber>
    </recommendedName>
</protein>
<dbReference type="GO" id="GO:0033550">
    <property type="term" value="F:MAP kinase tyrosine phosphatase activity"/>
    <property type="evidence" value="ECO:0007669"/>
    <property type="project" value="TreeGrafter"/>
</dbReference>
<evidence type="ECO:0000259" key="5">
    <source>
        <dbReference type="PROSITE" id="PS50054"/>
    </source>
</evidence>
<organism evidence="7 8">
    <name type="scientific">Boothiomyces macroporosus</name>
    <dbReference type="NCBI Taxonomy" id="261099"/>
    <lineage>
        <taxon>Eukaryota</taxon>
        <taxon>Fungi</taxon>
        <taxon>Fungi incertae sedis</taxon>
        <taxon>Chytridiomycota</taxon>
        <taxon>Chytridiomycota incertae sedis</taxon>
        <taxon>Chytridiomycetes</taxon>
        <taxon>Rhizophydiales</taxon>
        <taxon>Terramycetaceae</taxon>
        <taxon>Boothiomyces</taxon>
    </lineage>
</organism>
<dbReference type="PROSITE" id="PS50056">
    <property type="entry name" value="TYR_PHOSPHATASE_2"/>
    <property type="match status" value="1"/>
</dbReference>
<dbReference type="PANTHER" id="PTHR10159:SF519">
    <property type="entry name" value="DUAL SPECIFICITY PROTEIN PHOSPHATASE MPK3"/>
    <property type="match status" value="1"/>
</dbReference>
<dbReference type="InterPro" id="IPR029021">
    <property type="entry name" value="Prot-tyrosine_phosphatase-like"/>
</dbReference>